<dbReference type="GO" id="GO:0003700">
    <property type="term" value="F:DNA-binding transcription factor activity"/>
    <property type="evidence" value="ECO:0007669"/>
    <property type="project" value="InterPro"/>
</dbReference>
<dbReference type="InterPro" id="IPR010166">
    <property type="entry name" value="SarA/Rot_dom"/>
</dbReference>
<dbReference type="Pfam" id="PF22381">
    <property type="entry name" value="Staph_reg_Sar_Rot"/>
    <property type="match status" value="1"/>
</dbReference>
<dbReference type="PANTHER" id="PTHR33164:SF56">
    <property type="entry name" value="HTH-TYPE TRANSCRIPTIONAL REGULATOR MHQR"/>
    <property type="match status" value="1"/>
</dbReference>
<dbReference type="Proteomes" id="UP000032366">
    <property type="component" value="Unassembled WGS sequence"/>
</dbReference>
<evidence type="ECO:0000256" key="1">
    <source>
        <dbReference type="ARBA" id="ARBA00022491"/>
    </source>
</evidence>
<gene>
    <name evidence="9" type="primary">sarR</name>
    <name evidence="9" type="ORF">NCTC13832_01970</name>
    <name evidence="8" type="ORF">TP70_04095</name>
</gene>
<evidence type="ECO:0000256" key="2">
    <source>
        <dbReference type="ARBA" id="ARBA00023015"/>
    </source>
</evidence>
<evidence type="ECO:0000256" key="4">
    <source>
        <dbReference type="ARBA" id="ARBA00023125"/>
    </source>
</evidence>
<evidence type="ECO:0000313" key="8">
    <source>
        <dbReference type="EMBL" id="KIX91131.1"/>
    </source>
</evidence>
<dbReference type="AlphaFoldDB" id="A0A0D6XSC1"/>
<dbReference type="RefSeq" id="WP_044359645.1">
    <property type="nucleotide sequence ID" value="NZ_JXWY01000031.1"/>
</dbReference>
<dbReference type="InterPro" id="IPR000835">
    <property type="entry name" value="HTH_MarR-typ"/>
</dbReference>
<dbReference type="SUPFAM" id="SSF46785">
    <property type="entry name" value="Winged helix' DNA-binding domain"/>
    <property type="match status" value="1"/>
</dbReference>
<dbReference type="EMBL" id="UHDT01000001">
    <property type="protein sequence ID" value="SUM58222.1"/>
    <property type="molecule type" value="Genomic_DNA"/>
</dbReference>
<protein>
    <submittedName>
        <fullName evidence="8">MarR family transcriptional regulator</fullName>
    </submittedName>
    <submittedName>
        <fullName evidence="9">Staphylococcal accessory regulator SarR</fullName>
    </submittedName>
</protein>
<feature type="domain" description="HTH marR-type" evidence="7">
    <location>
        <begin position="1"/>
        <end position="115"/>
    </location>
</feature>
<dbReference type="Proteomes" id="UP000254100">
    <property type="component" value="Unassembled WGS sequence"/>
</dbReference>
<dbReference type="GO" id="GO:0006950">
    <property type="term" value="P:response to stress"/>
    <property type="evidence" value="ECO:0007669"/>
    <property type="project" value="TreeGrafter"/>
</dbReference>
<dbReference type="InterPro" id="IPR039422">
    <property type="entry name" value="MarR/SlyA-like"/>
</dbReference>
<dbReference type="GO" id="GO:0003677">
    <property type="term" value="F:DNA binding"/>
    <property type="evidence" value="ECO:0007669"/>
    <property type="project" value="UniProtKB-KW"/>
</dbReference>
<keyword evidence="4" id="KW-0238">DNA-binding</keyword>
<evidence type="ECO:0000256" key="3">
    <source>
        <dbReference type="ARBA" id="ARBA00023026"/>
    </source>
</evidence>
<dbReference type="NCBIfam" id="TIGR01889">
    <property type="entry name" value="Staph_reg_Sar"/>
    <property type="match status" value="1"/>
</dbReference>
<evidence type="ECO:0000256" key="6">
    <source>
        <dbReference type="ARBA" id="ARBA00023163"/>
    </source>
</evidence>
<dbReference type="InterPro" id="IPR055166">
    <property type="entry name" value="Transc_reg_Sar_Rot_HTH"/>
</dbReference>
<accession>A0A0D6XSC1</accession>
<keyword evidence="10" id="KW-1185">Reference proteome</keyword>
<proteinExistence type="predicted"/>
<keyword evidence="2" id="KW-0805">Transcription regulation</keyword>
<evidence type="ECO:0000313" key="9">
    <source>
        <dbReference type="EMBL" id="SUM58222.1"/>
    </source>
</evidence>
<reference evidence="8 10" key="1">
    <citation type="submission" date="2015-01" db="EMBL/GenBank/DDBJ databases">
        <authorList>
            <person name="Guo J."/>
        </authorList>
    </citation>
    <scope>NUCLEOTIDE SEQUENCE [LARGE SCALE GENOMIC DNA]</scope>
    <source>
        <strain evidence="8 10">DSM 22147</strain>
    </source>
</reference>
<dbReference type="Gene3D" id="1.10.10.10">
    <property type="entry name" value="Winged helix-like DNA-binding domain superfamily/Winged helix DNA-binding domain"/>
    <property type="match status" value="1"/>
</dbReference>
<keyword evidence="6" id="KW-0804">Transcription</keyword>
<evidence type="ECO:0000313" key="10">
    <source>
        <dbReference type="Proteomes" id="UP000032366"/>
    </source>
</evidence>
<dbReference type="OrthoDB" id="2408991at2"/>
<dbReference type="STRING" id="569857.TP70_04095"/>
<evidence type="ECO:0000313" key="11">
    <source>
        <dbReference type="Proteomes" id="UP000254100"/>
    </source>
</evidence>
<keyword evidence="3" id="KW-0843">Virulence</keyword>
<organism evidence="9 11">
    <name type="scientific">Staphylococcus microti</name>
    <dbReference type="NCBI Taxonomy" id="569857"/>
    <lineage>
        <taxon>Bacteria</taxon>
        <taxon>Bacillati</taxon>
        <taxon>Bacillota</taxon>
        <taxon>Bacilli</taxon>
        <taxon>Bacillales</taxon>
        <taxon>Staphylococcaceae</taxon>
        <taxon>Staphylococcus</taxon>
    </lineage>
</organism>
<dbReference type="InterPro" id="IPR036390">
    <property type="entry name" value="WH_DNA-bd_sf"/>
</dbReference>
<keyword evidence="1" id="KW-0678">Repressor</keyword>
<dbReference type="InterPro" id="IPR036388">
    <property type="entry name" value="WH-like_DNA-bd_sf"/>
</dbReference>
<reference evidence="9 11" key="2">
    <citation type="submission" date="2018-06" db="EMBL/GenBank/DDBJ databases">
        <authorList>
            <consortium name="Pathogen Informatics"/>
            <person name="Doyle S."/>
        </authorList>
    </citation>
    <scope>NUCLEOTIDE SEQUENCE [LARGE SCALE GENOMIC DNA]</scope>
    <source>
        <strain evidence="9 11">NCTC13832</strain>
    </source>
</reference>
<dbReference type="PROSITE" id="PS50995">
    <property type="entry name" value="HTH_MARR_2"/>
    <property type="match status" value="1"/>
</dbReference>
<sequence length="115" mass="13875">MEKFAVKDMKELMVISYTSKYLQSTIKREYNLTYEELFILTFIHGSRRPSYNVKDIIRASEFKPYYITKALQKLKELGFLSKKRNEQDERTVIVEVSKPQYRKMDALFEKIEKLF</sequence>
<dbReference type="PANTHER" id="PTHR33164">
    <property type="entry name" value="TRANSCRIPTIONAL REGULATOR, MARR FAMILY"/>
    <property type="match status" value="1"/>
</dbReference>
<keyword evidence="5" id="KW-0010">Activator</keyword>
<evidence type="ECO:0000256" key="5">
    <source>
        <dbReference type="ARBA" id="ARBA00023159"/>
    </source>
</evidence>
<evidence type="ECO:0000259" key="7">
    <source>
        <dbReference type="PROSITE" id="PS50995"/>
    </source>
</evidence>
<name>A0A0D6XSC1_9STAP</name>
<dbReference type="EMBL" id="JXWY01000031">
    <property type="protein sequence ID" value="KIX91131.1"/>
    <property type="molecule type" value="Genomic_DNA"/>
</dbReference>